<accession>A0A0R2KX51</accession>
<dbReference type="EMBL" id="JQBX01000007">
    <property type="protein sequence ID" value="KRN94127.1"/>
    <property type="molecule type" value="Genomic_DNA"/>
</dbReference>
<keyword evidence="3" id="KW-0813">Transport</keyword>
<dbReference type="InterPro" id="IPR052017">
    <property type="entry name" value="TSUP"/>
</dbReference>
<keyword evidence="10" id="KW-1185">Reference proteome</keyword>
<feature type="transmembrane region" description="Helical" evidence="8">
    <location>
        <begin position="95"/>
        <end position="117"/>
    </location>
</feature>
<evidence type="ECO:0000256" key="1">
    <source>
        <dbReference type="ARBA" id="ARBA00004651"/>
    </source>
</evidence>
<feature type="transmembrane region" description="Helical" evidence="8">
    <location>
        <begin position="169"/>
        <end position="193"/>
    </location>
</feature>
<name>A0A0R2KX51_9LACO</name>
<dbReference type="STRING" id="331679.IV81_GL001540"/>
<evidence type="ECO:0000256" key="6">
    <source>
        <dbReference type="ARBA" id="ARBA00022989"/>
    </source>
</evidence>
<evidence type="ECO:0000256" key="2">
    <source>
        <dbReference type="ARBA" id="ARBA00009142"/>
    </source>
</evidence>
<dbReference type="PANTHER" id="PTHR30269">
    <property type="entry name" value="TRANSMEMBRANE PROTEIN YFCA"/>
    <property type="match status" value="1"/>
</dbReference>
<proteinExistence type="inferred from homology"/>
<protein>
    <recommendedName>
        <fullName evidence="8">Probable membrane transporter protein</fullName>
    </recommendedName>
</protein>
<dbReference type="Proteomes" id="UP000051859">
    <property type="component" value="Unassembled WGS sequence"/>
</dbReference>
<keyword evidence="6 8" id="KW-1133">Transmembrane helix</keyword>
<evidence type="ECO:0000313" key="10">
    <source>
        <dbReference type="Proteomes" id="UP000051859"/>
    </source>
</evidence>
<keyword evidence="4 8" id="KW-1003">Cell membrane</keyword>
<evidence type="ECO:0000256" key="7">
    <source>
        <dbReference type="ARBA" id="ARBA00023136"/>
    </source>
</evidence>
<evidence type="ECO:0000256" key="3">
    <source>
        <dbReference type="ARBA" id="ARBA00022448"/>
    </source>
</evidence>
<dbReference type="GO" id="GO:0005886">
    <property type="term" value="C:plasma membrane"/>
    <property type="evidence" value="ECO:0007669"/>
    <property type="project" value="UniProtKB-SubCell"/>
</dbReference>
<dbReference type="RefSeq" id="WP_057802528.1">
    <property type="nucleotide sequence ID" value="NZ_JQBX01000007.1"/>
</dbReference>
<dbReference type="PANTHER" id="PTHR30269:SF37">
    <property type="entry name" value="MEMBRANE TRANSPORTER PROTEIN"/>
    <property type="match status" value="1"/>
</dbReference>
<dbReference type="InterPro" id="IPR002781">
    <property type="entry name" value="TM_pro_TauE-like"/>
</dbReference>
<keyword evidence="5 8" id="KW-0812">Transmembrane</keyword>
<comment type="caution">
    <text evidence="9">The sequence shown here is derived from an EMBL/GenBank/DDBJ whole genome shotgun (WGS) entry which is preliminary data.</text>
</comment>
<comment type="similarity">
    <text evidence="2 8">Belongs to the 4-toluene sulfonate uptake permease (TSUP) (TC 2.A.102) family.</text>
</comment>
<evidence type="ECO:0000256" key="8">
    <source>
        <dbReference type="RuleBase" id="RU363041"/>
    </source>
</evidence>
<organism evidence="9 10">
    <name type="scientific">Pediococcus stilesii</name>
    <dbReference type="NCBI Taxonomy" id="331679"/>
    <lineage>
        <taxon>Bacteria</taxon>
        <taxon>Bacillati</taxon>
        <taxon>Bacillota</taxon>
        <taxon>Bacilli</taxon>
        <taxon>Lactobacillales</taxon>
        <taxon>Lactobacillaceae</taxon>
        <taxon>Pediococcus</taxon>
    </lineage>
</organism>
<reference evidence="9 10" key="1">
    <citation type="journal article" date="2015" name="Genome Announc.">
        <title>Expanding the biotechnology potential of lactobacilli through comparative genomics of 213 strains and associated genera.</title>
        <authorList>
            <person name="Sun Z."/>
            <person name="Harris H.M."/>
            <person name="McCann A."/>
            <person name="Guo C."/>
            <person name="Argimon S."/>
            <person name="Zhang W."/>
            <person name="Yang X."/>
            <person name="Jeffery I.B."/>
            <person name="Cooney J.C."/>
            <person name="Kagawa T.F."/>
            <person name="Liu W."/>
            <person name="Song Y."/>
            <person name="Salvetti E."/>
            <person name="Wrobel A."/>
            <person name="Rasinkangas P."/>
            <person name="Parkhill J."/>
            <person name="Rea M.C."/>
            <person name="O'Sullivan O."/>
            <person name="Ritari J."/>
            <person name="Douillard F.P."/>
            <person name="Paul Ross R."/>
            <person name="Yang R."/>
            <person name="Briner A.E."/>
            <person name="Felis G.E."/>
            <person name="de Vos W.M."/>
            <person name="Barrangou R."/>
            <person name="Klaenhammer T.R."/>
            <person name="Caufield P.W."/>
            <person name="Cui Y."/>
            <person name="Zhang H."/>
            <person name="O'Toole P.W."/>
        </authorList>
    </citation>
    <scope>NUCLEOTIDE SEQUENCE [LARGE SCALE GENOMIC DNA]</scope>
    <source>
        <strain evidence="9 10">DSM 18001</strain>
    </source>
</reference>
<sequence length="244" mass="26548">MLTIIGVFLIVWIGTLVRTVFGFGEALISMPLLALISFDLKTSTALIGAVGLLVALPATIREWRHIDFRAVRRLVTGSLIGVPLGIVLVKTVPSILVLRGLGTFLIIYGTYSLWYSFSGRISQPHLSNNGFDYLAGIISGALGSAYNSHGVPVAVYGTLKRWSAKQLRAILQAHFLCVGILVVISHISAGFWSINAIELLVLVIPGLFIVVPFGNWLVRRVDAARAIKIIYGALIIFGVLLWIR</sequence>
<dbReference type="PATRIC" id="fig|331679.3.peg.1576"/>
<feature type="transmembrane region" description="Helical" evidence="8">
    <location>
        <begin position="32"/>
        <end position="58"/>
    </location>
</feature>
<gene>
    <name evidence="9" type="ORF">IV81_GL001540</name>
</gene>
<evidence type="ECO:0000256" key="4">
    <source>
        <dbReference type="ARBA" id="ARBA00022475"/>
    </source>
</evidence>
<dbReference type="Pfam" id="PF01925">
    <property type="entry name" value="TauE"/>
    <property type="match status" value="1"/>
</dbReference>
<dbReference type="AlphaFoldDB" id="A0A0R2KX51"/>
<comment type="subcellular location">
    <subcellularLocation>
        <location evidence="1 8">Cell membrane</location>
        <topology evidence="1 8">Multi-pass membrane protein</topology>
    </subcellularLocation>
</comment>
<evidence type="ECO:0000256" key="5">
    <source>
        <dbReference type="ARBA" id="ARBA00022692"/>
    </source>
</evidence>
<feature type="transmembrane region" description="Helical" evidence="8">
    <location>
        <begin position="199"/>
        <end position="218"/>
    </location>
</feature>
<keyword evidence="7 8" id="KW-0472">Membrane</keyword>
<feature type="transmembrane region" description="Helical" evidence="8">
    <location>
        <begin position="225"/>
        <end position="243"/>
    </location>
</feature>
<evidence type="ECO:0000313" key="9">
    <source>
        <dbReference type="EMBL" id="KRN94127.1"/>
    </source>
</evidence>